<sequence length="131" mass="14784">MNETRVPLKPVLRIDFPPGERLGHGKIELMELIVETGSISAAGRAMDMSYRRAWLLVDALNHMFTQPVIESQRGGKQGGGAVLTAFGAEVLERYRGMEKRMNEVLRQDIDWLETNRNPEGAVNRDREPPIL</sequence>
<comment type="caution">
    <text evidence="1">The sequence shown here is derived from an EMBL/GenBank/DDBJ whole genome shotgun (WGS) entry which is preliminary data.</text>
</comment>
<dbReference type="InterPro" id="IPR036390">
    <property type="entry name" value="WH_DNA-bd_sf"/>
</dbReference>
<dbReference type="AlphaFoldDB" id="A0A546XVD6"/>
<evidence type="ECO:0000313" key="2">
    <source>
        <dbReference type="Proteomes" id="UP000317023"/>
    </source>
</evidence>
<dbReference type="Proteomes" id="UP000317023">
    <property type="component" value="Unassembled WGS sequence"/>
</dbReference>
<dbReference type="Gene3D" id="1.10.10.10">
    <property type="entry name" value="Winged helix-like DNA-binding domain superfamily/Winged helix DNA-binding domain"/>
    <property type="match status" value="1"/>
</dbReference>
<organism evidence="1 2">
    <name type="scientific">Agrobacterium tumefaciens</name>
    <dbReference type="NCBI Taxonomy" id="358"/>
    <lineage>
        <taxon>Bacteria</taxon>
        <taxon>Pseudomonadati</taxon>
        <taxon>Pseudomonadota</taxon>
        <taxon>Alphaproteobacteria</taxon>
        <taxon>Hyphomicrobiales</taxon>
        <taxon>Rhizobiaceae</taxon>
        <taxon>Rhizobium/Agrobacterium group</taxon>
        <taxon>Agrobacterium</taxon>
        <taxon>Agrobacterium tumefaciens complex</taxon>
    </lineage>
</organism>
<dbReference type="PANTHER" id="PTHR30432:SF1">
    <property type="entry name" value="DNA-BINDING TRANSCRIPTIONAL DUAL REGULATOR MODE"/>
    <property type="match status" value="1"/>
</dbReference>
<dbReference type="InterPro" id="IPR051815">
    <property type="entry name" value="Molybdate_resp_trans_reg"/>
</dbReference>
<name>A0A546XVD6_AGRTU</name>
<dbReference type="InterPro" id="IPR036388">
    <property type="entry name" value="WH-like_DNA-bd_sf"/>
</dbReference>
<dbReference type="EMBL" id="SGOE01000005">
    <property type="protein sequence ID" value="TRB04721.1"/>
    <property type="molecule type" value="Genomic_DNA"/>
</dbReference>
<protein>
    <submittedName>
        <fullName evidence="1">LysR family transcriptional regulator</fullName>
    </submittedName>
</protein>
<accession>A0A546XVD6</accession>
<evidence type="ECO:0000313" key="1">
    <source>
        <dbReference type="EMBL" id="TRB04721.1"/>
    </source>
</evidence>
<dbReference type="SUPFAM" id="SSF46785">
    <property type="entry name" value="Winged helix' DNA-binding domain"/>
    <property type="match status" value="1"/>
</dbReference>
<proteinExistence type="predicted"/>
<gene>
    <name evidence="1" type="ORF">EXN61_17465</name>
</gene>
<dbReference type="RefSeq" id="WP_142858089.1">
    <property type="nucleotide sequence ID" value="NZ_SGOE01000005.1"/>
</dbReference>
<reference evidence="1 2" key="1">
    <citation type="journal article" date="2019" name="Appl. Microbiol. Biotechnol.">
        <title>Differential efficiency of wild type rhizogenic strains for rol gene transformation of plants.</title>
        <authorList>
            <person name="Desmet S."/>
            <person name="De Keyser E."/>
            <person name="Van Vaerenbergh J."/>
            <person name="Baeyen S."/>
            <person name="Van Huylenbroeck J."/>
            <person name="Geelen D."/>
            <person name="Dhooghe E."/>
        </authorList>
    </citation>
    <scope>NUCLEOTIDE SEQUENCE [LARGE SCALE GENOMIC DNA]</scope>
    <source>
        <strain evidence="1 2">MAFF210266</strain>
    </source>
</reference>
<dbReference type="PANTHER" id="PTHR30432">
    <property type="entry name" value="TRANSCRIPTIONAL REGULATOR MODE"/>
    <property type="match status" value="1"/>
</dbReference>